<name>A0A2P2Q2J1_RHIMU</name>
<evidence type="ECO:0000313" key="1">
    <source>
        <dbReference type="EMBL" id="MBX61123.1"/>
    </source>
</evidence>
<dbReference type="AlphaFoldDB" id="A0A2P2Q2J1"/>
<reference evidence="1" key="1">
    <citation type="submission" date="2018-02" db="EMBL/GenBank/DDBJ databases">
        <title>Rhizophora mucronata_Transcriptome.</title>
        <authorList>
            <person name="Meera S.P."/>
            <person name="Sreeshan A."/>
            <person name="Augustine A."/>
        </authorList>
    </citation>
    <scope>NUCLEOTIDE SEQUENCE</scope>
    <source>
        <tissue evidence="1">Leaf</tissue>
    </source>
</reference>
<sequence length="24" mass="2771">MLAALPWDKVLWPKAFSKAQRISN</sequence>
<organism evidence="1">
    <name type="scientific">Rhizophora mucronata</name>
    <name type="common">Asiatic mangrove</name>
    <dbReference type="NCBI Taxonomy" id="61149"/>
    <lineage>
        <taxon>Eukaryota</taxon>
        <taxon>Viridiplantae</taxon>
        <taxon>Streptophyta</taxon>
        <taxon>Embryophyta</taxon>
        <taxon>Tracheophyta</taxon>
        <taxon>Spermatophyta</taxon>
        <taxon>Magnoliopsida</taxon>
        <taxon>eudicotyledons</taxon>
        <taxon>Gunneridae</taxon>
        <taxon>Pentapetalae</taxon>
        <taxon>rosids</taxon>
        <taxon>fabids</taxon>
        <taxon>Malpighiales</taxon>
        <taxon>Rhizophoraceae</taxon>
        <taxon>Rhizophora</taxon>
    </lineage>
</organism>
<accession>A0A2P2Q2J1</accession>
<proteinExistence type="predicted"/>
<dbReference type="EMBL" id="GGEC01080639">
    <property type="protein sequence ID" value="MBX61123.1"/>
    <property type="molecule type" value="Transcribed_RNA"/>
</dbReference>
<protein>
    <submittedName>
        <fullName evidence="1">Uncharacterized protein</fullName>
    </submittedName>
</protein>